<keyword evidence="8" id="KW-1185">Reference proteome</keyword>
<comment type="caution">
    <text evidence="7">The sequence shown here is derived from an EMBL/GenBank/DDBJ whole genome shotgun (WGS) entry which is preliminary data.</text>
</comment>
<dbReference type="EMBL" id="JAAXLJ010000014">
    <property type="protein sequence ID" value="NLR18935.1"/>
    <property type="molecule type" value="Genomic_DNA"/>
</dbReference>
<keyword evidence="2" id="KW-1003">Cell membrane</keyword>
<protein>
    <submittedName>
        <fullName evidence="7">Cellulose biosynthesis cyclic di-GMP-binding regulatory protein BcsB</fullName>
    </submittedName>
</protein>
<dbReference type="Pfam" id="PF03170">
    <property type="entry name" value="BcsB"/>
    <property type="match status" value="1"/>
</dbReference>
<feature type="transmembrane region" description="Helical" evidence="6">
    <location>
        <begin position="661"/>
        <end position="684"/>
    </location>
</feature>
<evidence type="ECO:0000256" key="3">
    <source>
        <dbReference type="ARBA" id="ARBA00022692"/>
    </source>
</evidence>
<keyword evidence="5 6" id="KW-0472">Membrane</keyword>
<evidence type="ECO:0000256" key="2">
    <source>
        <dbReference type="ARBA" id="ARBA00022475"/>
    </source>
</evidence>
<keyword evidence="4 6" id="KW-1133">Transmembrane helix</keyword>
<reference evidence="7 8" key="1">
    <citation type="submission" date="2020-04" db="EMBL/GenBank/DDBJ databases">
        <title>A novel species of genus Lactobacillus that was isolated from fermented food Zha-chili.</title>
        <authorList>
            <person name="Zhang Z."/>
        </authorList>
    </citation>
    <scope>NUCLEOTIDE SEQUENCE [LARGE SCALE GENOMIC DNA]</scope>
    <source>
        <strain evidence="8">HBUAS51383</strain>
    </source>
</reference>
<organism evidence="7 8">
    <name type="scientific">Secundilactobacillus angelensis</name>
    <dbReference type="NCBI Taxonomy" id="2722706"/>
    <lineage>
        <taxon>Bacteria</taxon>
        <taxon>Bacillati</taxon>
        <taxon>Bacillota</taxon>
        <taxon>Bacilli</taxon>
        <taxon>Lactobacillales</taxon>
        <taxon>Lactobacillaceae</taxon>
        <taxon>Secundilactobacillus</taxon>
    </lineage>
</organism>
<keyword evidence="3 6" id="KW-0812">Transmembrane</keyword>
<name>A0ABX1L0A2_9LACO</name>
<gene>
    <name evidence="7" type="ORF">HC026_08350</name>
</gene>
<proteinExistence type="predicted"/>
<dbReference type="InterPro" id="IPR018513">
    <property type="entry name" value="Cell_synthase_bac"/>
</dbReference>
<accession>A0ABX1L0A2</accession>
<evidence type="ECO:0000256" key="6">
    <source>
        <dbReference type="SAM" id="Phobius"/>
    </source>
</evidence>
<sequence>MFVNKFFINKPDGIKQNVINGSLVVLTLILLLFSGSEKAAAKQYTQPFQNNTTSLSGKAVQSNMYFVKMGYWNVKQATLNLNFQVSQLNDRQISDITVTVNDVTFYSFRPTATKGIQSKQIQIPTKLIKSQNNLQVEGQLLNQNAKTIQTPANWLTVNDTSNVNFDYNIQKPTKQINDFYGHMTGADTIAENQSVVETPIQATDAELTASLRALTGMTRFVTSEDRELPIKPLGNGKHADFRMVIAKYEHLPRDLQAKLSESRLSDHAVIQVIKSGQQSIMVVTSQSDELLEKAAQFVANEELMRETDRSTKWISAQTDTFTSVLQFQGRQPLLEKDAHVQGAGHHVKTFFVQLPNDHMNAAGSTINLRMRYAKNLDFKRSLVTIKVNGQAIGSQRLSSQQANDDTLRVKLPANLPLNSTFTVQADFDLILPGEGQSKPDQNAWASVLADSYAVIKSKQYQDLLFDNYPSLFMKGQAVHKLALVRPSRLSENDFQTMTNLFGLIGNYAKQNTGEFEVYHDKPSSAELTQSNIVTFGTPATTPLIKQLNHYLYFKYNSDFSGFKSNEKLSLEDQYAKRIGTAQLLRSPFNQHHGLLVVTGAHDDAVTRASTQLNRQVKLEQYRKADAIVVDDNNQHYSYRFKKQKLLKDQALSIGFQQHGHFWLYMGLSLLAVVFFGFVVTSILWRNGLLKRKGNWHER</sequence>
<evidence type="ECO:0000256" key="5">
    <source>
        <dbReference type="ARBA" id="ARBA00023136"/>
    </source>
</evidence>
<dbReference type="PANTHER" id="PTHR39083">
    <property type="entry name" value="CYCLIC DI-GMP-BINDING PROTEIN"/>
    <property type="match status" value="1"/>
</dbReference>
<dbReference type="PANTHER" id="PTHR39083:SF1">
    <property type="entry name" value="CYCLIC DI-GMP-BINDING PROTEIN"/>
    <property type="match status" value="1"/>
</dbReference>
<evidence type="ECO:0000313" key="8">
    <source>
        <dbReference type="Proteomes" id="UP000763447"/>
    </source>
</evidence>
<dbReference type="Gene3D" id="2.60.120.260">
    <property type="entry name" value="Galactose-binding domain-like"/>
    <property type="match status" value="2"/>
</dbReference>
<evidence type="ECO:0000313" key="7">
    <source>
        <dbReference type="EMBL" id="NLR18935.1"/>
    </source>
</evidence>
<comment type="subcellular location">
    <subcellularLocation>
        <location evidence="1">Cell membrane</location>
        <topology evidence="1">Single-pass membrane protein</topology>
    </subcellularLocation>
</comment>
<evidence type="ECO:0000256" key="1">
    <source>
        <dbReference type="ARBA" id="ARBA00004162"/>
    </source>
</evidence>
<dbReference type="Proteomes" id="UP000763447">
    <property type="component" value="Unassembled WGS sequence"/>
</dbReference>
<evidence type="ECO:0000256" key="4">
    <source>
        <dbReference type="ARBA" id="ARBA00022989"/>
    </source>
</evidence>